<organism evidence="1 2">
    <name type="scientific">Metaclostridioides mangenotii</name>
    <dbReference type="NCBI Taxonomy" id="1540"/>
    <lineage>
        <taxon>Bacteria</taxon>
        <taxon>Bacillati</taxon>
        <taxon>Bacillota</taxon>
        <taxon>Clostridia</taxon>
        <taxon>Peptostreptococcales</taxon>
        <taxon>Peptostreptococcaceae</taxon>
        <taxon>Metaclostridioides</taxon>
    </lineage>
</organism>
<dbReference type="EMBL" id="JAGGJX010000003">
    <property type="protein sequence ID" value="MBP1855410.1"/>
    <property type="molecule type" value="Genomic_DNA"/>
</dbReference>
<dbReference type="InterPro" id="IPR014986">
    <property type="entry name" value="XkdN-like"/>
</dbReference>
<dbReference type="Pfam" id="PF08890">
    <property type="entry name" value="Phage_TAC_5"/>
    <property type="match status" value="1"/>
</dbReference>
<keyword evidence="2" id="KW-1185">Reference proteome</keyword>
<name>A0ABS4EBU9_9FIRM</name>
<evidence type="ECO:0000313" key="2">
    <source>
        <dbReference type="Proteomes" id="UP000767291"/>
    </source>
</evidence>
<proteinExistence type="predicted"/>
<dbReference type="Gene3D" id="3.30.2220.30">
    <property type="match status" value="1"/>
</dbReference>
<dbReference type="InterPro" id="IPR038559">
    <property type="entry name" value="XkdN-like_sf"/>
</dbReference>
<evidence type="ECO:0008006" key="3">
    <source>
        <dbReference type="Google" id="ProtNLM"/>
    </source>
</evidence>
<sequence length="141" mass="15793">MDLTTFLSQNAIKLEGVKYAPSIRYKDKDGKPIEWELKAIDSGQDSAIRKSCTKELPVPGKKGQFRPTVDQERYQAELCIACVADPNFHDKELQDSVGVMGAVEALNKILLPGEYVDLLMEVNKLLGYDVSFEEKVEQAKN</sequence>
<reference evidence="1 2" key="1">
    <citation type="submission" date="2021-03" db="EMBL/GenBank/DDBJ databases">
        <title>Genomic Encyclopedia of Type Strains, Phase IV (KMG-IV): sequencing the most valuable type-strain genomes for metagenomic binning, comparative biology and taxonomic classification.</title>
        <authorList>
            <person name="Goeker M."/>
        </authorList>
    </citation>
    <scope>NUCLEOTIDE SEQUENCE [LARGE SCALE GENOMIC DNA]</scope>
    <source>
        <strain evidence="1 2">DSM 1289</strain>
    </source>
</reference>
<protein>
    <recommendedName>
        <fullName evidence="3">XkdN-like protein</fullName>
    </recommendedName>
</protein>
<dbReference type="Proteomes" id="UP000767291">
    <property type="component" value="Unassembled WGS sequence"/>
</dbReference>
<evidence type="ECO:0000313" key="1">
    <source>
        <dbReference type="EMBL" id="MBP1855410.1"/>
    </source>
</evidence>
<gene>
    <name evidence="1" type="ORF">J2Z43_001805</name>
</gene>
<comment type="caution">
    <text evidence="1">The sequence shown here is derived from an EMBL/GenBank/DDBJ whole genome shotgun (WGS) entry which is preliminary data.</text>
</comment>
<accession>A0ABS4EBU9</accession>
<dbReference type="RefSeq" id="WP_209456854.1">
    <property type="nucleotide sequence ID" value="NZ_BAAACS010000012.1"/>
</dbReference>